<dbReference type="Pfam" id="PF03306">
    <property type="entry name" value="AAL_decarboxy"/>
    <property type="match status" value="1"/>
</dbReference>
<protein>
    <recommendedName>
        <fullName evidence="5">Alpha-acetolactate decarboxylase</fullName>
        <ecNumber evidence="4">4.1.1.5</ecNumber>
    </recommendedName>
</protein>
<dbReference type="EC" id="4.1.1.5" evidence="4"/>
<evidence type="ECO:0000256" key="6">
    <source>
        <dbReference type="ARBA" id="ARBA00022793"/>
    </source>
</evidence>
<feature type="compositionally biased region" description="Polar residues" evidence="9">
    <location>
        <begin position="28"/>
        <end position="38"/>
    </location>
</feature>
<comment type="similarity">
    <text evidence="3">Belongs to the alpha-acetolactate decarboxylase family.</text>
</comment>
<dbReference type="InterPro" id="IPR005128">
    <property type="entry name" value="Acetolactate_a_deCO2ase"/>
</dbReference>
<evidence type="ECO:0000256" key="7">
    <source>
        <dbReference type="ARBA" id="ARBA00023061"/>
    </source>
</evidence>
<dbReference type="SUPFAM" id="SSF117856">
    <property type="entry name" value="AF0104/ALDC/Ptd012-like"/>
    <property type="match status" value="1"/>
</dbReference>
<dbReference type="RefSeq" id="WP_048173648.1">
    <property type="nucleotide sequence ID" value="NZ_CP009506.1"/>
</dbReference>
<name>A0A0E3L993_9EURY</name>
<evidence type="ECO:0000313" key="10">
    <source>
        <dbReference type="EMBL" id="AKB29871.1"/>
    </source>
</evidence>
<dbReference type="PATRIC" id="fig|1434120.4.peg.4098"/>
<dbReference type="EMBL" id="CP009506">
    <property type="protein sequence ID" value="AKB29871.1"/>
    <property type="molecule type" value="Genomic_DNA"/>
</dbReference>
<proteinExistence type="inferred from homology"/>
<evidence type="ECO:0000256" key="8">
    <source>
        <dbReference type="ARBA" id="ARBA00023239"/>
    </source>
</evidence>
<evidence type="ECO:0000313" key="11">
    <source>
        <dbReference type="Proteomes" id="UP000033111"/>
    </source>
</evidence>
<dbReference type="Gene3D" id="3.30.1330.80">
    <property type="entry name" value="Hypothetical protein, similar to alpha- acetolactate decarboxylase, domain 2"/>
    <property type="match status" value="2"/>
</dbReference>
<dbReference type="PROSITE" id="PS51257">
    <property type="entry name" value="PROKAR_LIPOPROTEIN"/>
    <property type="match status" value="1"/>
</dbReference>
<dbReference type="PANTHER" id="PTHR35524:SF1">
    <property type="entry name" value="ALPHA-ACETOLACTATE DECARBOXYLASE"/>
    <property type="match status" value="1"/>
</dbReference>
<sequence length="286" mass="31237">MNKKILLIFLILLSITLVSGCGSSADNFSGNSSTTDVNPESVEDSGSGVGNGDIDILYQISTIDALLQGVYDGILPVAALETHGDFGIGTFDGLEGEMLALDGNYYQIKTDGIAYPVSGEMTTPFATVTFFEADENFRLEEPANLTELEAFLDLKLPSENLFYAVRVDGNFSYIKARSVPRQEKPYPKLADAVSTQSVFEFENISGTLVGFRTPEYVKGVNVPGYHLHFITEDRRAGGHVLDLEMENGEASLDITSAFFMELPTSGDFYNVELGQDLQADMEKVEK</sequence>
<keyword evidence="8 10" id="KW-0456">Lyase</keyword>
<dbReference type="KEGG" id="msw:MSSIT_3152"/>
<keyword evidence="11" id="KW-1185">Reference proteome</keyword>
<dbReference type="GO" id="GO:0045151">
    <property type="term" value="P:acetoin biosynthetic process"/>
    <property type="evidence" value="ECO:0007669"/>
    <property type="project" value="UniProtKB-KW"/>
</dbReference>
<accession>A0A0E3L993</accession>
<gene>
    <name evidence="10" type="ORF">MSSIT_3152</name>
</gene>
<dbReference type="Proteomes" id="UP000033111">
    <property type="component" value="Chromosome"/>
</dbReference>
<dbReference type="GeneID" id="24862061"/>
<dbReference type="GO" id="GO:0047605">
    <property type="term" value="F:acetolactate decarboxylase activity"/>
    <property type="evidence" value="ECO:0007669"/>
    <property type="project" value="UniProtKB-EC"/>
</dbReference>
<keyword evidence="6" id="KW-0210">Decarboxylase</keyword>
<dbReference type="AlphaFoldDB" id="A0A0E3L993"/>
<organism evidence="10 11">
    <name type="scientific">Methanosarcina siciliae T4/M</name>
    <dbReference type="NCBI Taxonomy" id="1434120"/>
    <lineage>
        <taxon>Archaea</taxon>
        <taxon>Methanobacteriati</taxon>
        <taxon>Methanobacteriota</taxon>
        <taxon>Stenosarchaea group</taxon>
        <taxon>Methanomicrobia</taxon>
        <taxon>Methanosarcinales</taxon>
        <taxon>Methanosarcinaceae</taxon>
        <taxon>Methanosarcina</taxon>
    </lineage>
</organism>
<evidence type="ECO:0000256" key="4">
    <source>
        <dbReference type="ARBA" id="ARBA00013204"/>
    </source>
</evidence>
<dbReference type="PANTHER" id="PTHR35524">
    <property type="entry name" value="ALPHA-ACETOLACTATE DECARBOXYLASE"/>
    <property type="match status" value="1"/>
</dbReference>
<comment type="pathway">
    <text evidence="2">Polyol metabolism; (R,R)-butane-2,3-diol biosynthesis; (R,R)-butane-2,3-diol from pyruvate: step 2/3.</text>
</comment>
<dbReference type="OrthoDB" id="81038at2157"/>
<reference evidence="10 11" key="1">
    <citation type="submission" date="2014-07" db="EMBL/GenBank/DDBJ databases">
        <title>Methanogenic archaea and the global carbon cycle.</title>
        <authorList>
            <person name="Henriksen J.R."/>
            <person name="Luke J."/>
            <person name="Reinhart S."/>
            <person name="Benedict M.N."/>
            <person name="Youngblut N.D."/>
            <person name="Metcalf M.E."/>
            <person name="Whitaker R.J."/>
            <person name="Metcalf W.W."/>
        </authorList>
    </citation>
    <scope>NUCLEOTIDE SEQUENCE [LARGE SCALE GENOMIC DNA]</scope>
    <source>
        <strain evidence="10 11">T4/M</strain>
    </source>
</reference>
<keyword evidence="7" id="KW-0005">Acetoin biosynthesis</keyword>
<evidence type="ECO:0000256" key="9">
    <source>
        <dbReference type="SAM" id="MobiDB-lite"/>
    </source>
</evidence>
<dbReference type="CDD" id="cd17299">
    <property type="entry name" value="acetolactate_decarboxylase"/>
    <property type="match status" value="1"/>
</dbReference>
<dbReference type="NCBIfam" id="TIGR01252">
    <property type="entry name" value="acetolac_decarb"/>
    <property type="match status" value="1"/>
</dbReference>
<dbReference type="HOGENOM" id="CLU_072561_0_0_2"/>
<evidence type="ECO:0000256" key="5">
    <source>
        <dbReference type="ARBA" id="ARBA00020164"/>
    </source>
</evidence>
<comment type="catalytic activity">
    <reaction evidence="1">
        <text>(2S)-2-acetolactate + H(+) = (R)-acetoin + CO2</text>
        <dbReference type="Rhea" id="RHEA:21580"/>
        <dbReference type="ChEBI" id="CHEBI:15378"/>
        <dbReference type="ChEBI" id="CHEBI:15686"/>
        <dbReference type="ChEBI" id="CHEBI:16526"/>
        <dbReference type="ChEBI" id="CHEBI:58476"/>
        <dbReference type="EC" id="4.1.1.5"/>
    </reaction>
</comment>
<dbReference type="PIRSF" id="PIRSF001332">
    <property type="entry name" value="Acetolac_decarb"/>
    <property type="match status" value="1"/>
</dbReference>
<feature type="region of interest" description="Disordered" evidence="9">
    <location>
        <begin position="28"/>
        <end position="47"/>
    </location>
</feature>
<evidence type="ECO:0000256" key="1">
    <source>
        <dbReference type="ARBA" id="ARBA00001784"/>
    </source>
</evidence>
<evidence type="ECO:0000256" key="3">
    <source>
        <dbReference type="ARBA" id="ARBA00007106"/>
    </source>
</evidence>
<dbReference type="UniPathway" id="UPA00626">
    <property type="reaction ID" value="UER00678"/>
</dbReference>
<evidence type="ECO:0000256" key="2">
    <source>
        <dbReference type="ARBA" id="ARBA00005170"/>
    </source>
</evidence>